<protein>
    <recommendedName>
        <fullName evidence="10">G-protein coupled receptors family 1 profile domain-containing protein</fullName>
    </recommendedName>
</protein>
<keyword evidence="6 8" id="KW-0675">Receptor</keyword>
<name>A0A914AEY8_PATMI</name>
<keyword evidence="7 8" id="KW-0807">Transducer</keyword>
<dbReference type="EnsemblMetazoa" id="XM_038206355.1">
    <property type="protein sequence ID" value="XP_038062283.1"/>
    <property type="gene ID" value="LOC119732706"/>
</dbReference>
<organism evidence="11 12">
    <name type="scientific">Patiria miniata</name>
    <name type="common">Bat star</name>
    <name type="synonym">Asterina miniata</name>
    <dbReference type="NCBI Taxonomy" id="46514"/>
    <lineage>
        <taxon>Eukaryota</taxon>
        <taxon>Metazoa</taxon>
        <taxon>Echinodermata</taxon>
        <taxon>Eleutherozoa</taxon>
        <taxon>Asterozoa</taxon>
        <taxon>Asteroidea</taxon>
        <taxon>Valvatacea</taxon>
        <taxon>Valvatida</taxon>
        <taxon>Asterinidae</taxon>
        <taxon>Patiria</taxon>
    </lineage>
</organism>
<feature type="domain" description="G-protein coupled receptors family 1 profile" evidence="10">
    <location>
        <begin position="52"/>
        <end position="331"/>
    </location>
</feature>
<dbReference type="PRINTS" id="PR00237">
    <property type="entry name" value="GPCRRHODOPSN"/>
</dbReference>
<dbReference type="Pfam" id="PF00001">
    <property type="entry name" value="7tm_1"/>
    <property type="match status" value="1"/>
</dbReference>
<dbReference type="CDD" id="cd00637">
    <property type="entry name" value="7tm_classA_rhodopsin-like"/>
    <property type="match status" value="1"/>
</dbReference>
<proteinExistence type="inferred from homology"/>
<evidence type="ECO:0000256" key="2">
    <source>
        <dbReference type="ARBA" id="ARBA00022692"/>
    </source>
</evidence>
<evidence type="ECO:0000256" key="4">
    <source>
        <dbReference type="ARBA" id="ARBA00023040"/>
    </source>
</evidence>
<dbReference type="Proteomes" id="UP000887568">
    <property type="component" value="Unplaced"/>
</dbReference>
<dbReference type="SUPFAM" id="SSF81321">
    <property type="entry name" value="Family A G protein-coupled receptor-like"/>
    <property type="match status" value="1"/>
</dbReference>
<evidence type="ECO:0000256" key="8">
    <source>
        <dbReference type="RuleBase" id="RU000688"/>
    </source>
</evidence>
<dbReference type="PANTHER" id="PTHR24243">
    <property type="entry name" value="G-PROTEIN COUPLED RECEPTOR"/>
    <property type="match status" value="1"/>
</dbReference>
<accession>A0A914AEY8</accession>
<feature type="transmembrane region" description="Helical" evidence="9">
    <location>
        <begin position="211"/>
        <end position="235"/>
    </location>
</feature>
<dbReference type="SMART" id="SM01381">
    <property type="entry name" value="7TM_GPCR_Srsx"/>
    <property type="match status" value="1"/>
</dbReference>
<keyword evidence="4 8" id="KW-0297">G-protein coupled receptor</keyword>
<dbReference type="PANTHER" id="PTHR24243:SF208">
    <property type="entry name" value="PYROKININ-1 RECEPTOR"/>
    <property type="match status" value="1"/>
</dbReference>
<dbReference type="Gene3D" id="1.20.1070.10">
    <property type="entry name" value="Rhodopsin 7-helix transmembrane proteins"/>
    <property type="match status" value="1"/>
</dbReference>
<evidence type="ECO:0000313" key="12">
    <source>
        <dbReference type="Proteomes" id="UP000887568"/>
    </source>
</evidence>
<keyword evidence="5 9" id="KW-0472">Membrane</keyword>
<evidence type="ECO:0000256" key="3">
    <source>
        <dbReference type="ARBA" id="ARBA00022989"/>
    </source>
</evidence>
<dbReference type="AlphaFoldDB" id="A0A914AEY8"/>
<evidence type="ECO:0000256" key="7">
    <source>
        <dbReference type="ARBA" id="ARBA00023224"/>
    </source>
</evidence>
<evidence type="ECO:0000313" key="11">
    <source>
        <dbReference type="EnsemblMetazoa" id="XP_038062283.1"/>
    </source>
</evidence>
<dbReference type="GO" id="GO:0005886">
    <property type="term" value="C:plasma membrane"/>
    <property type="evidence" value="ECO:0007669"/>
    <property type="project" value="TreeGrafter"/>
</dbReference>
<evidence type="ECO:0000256" key="1">
    <source>
        <dbReference type="ARBA" id="ARBA00004141"/>
    </source>
</evidence>
<comment type="similarity">
    <text evidence="8">Belongs to the G-protein coupled receptor 1 family.</text>
</comment>
<feature type="transmembrane region" description="Helical" evidence="9">
    <location>
        <begin position="307"/>
        <end position="330"/>
    </location>
</feature>
<dbReference type="GeneID" id="119732706"/>
<feature type="transmembrane region" description="Helical" evidence="9">
    <location>
        <begin position="39"/>
        <end position="60"/>
    </location>
</feature>
<feature type="transmembrane region" description="Helical" evidence="9">
    <location>
        <begin position="72"/>
        <end position="94"/>
    </location>
</feature>
<comment type="subcellular location">
    <subcellularLocation>
        <location evidence="1">Membrane</location>
        <topology evidence="1">Multi-pass membrane protein</topology>
    </subcellularLocation>
</comment>
<dbReference type="InterPro" id="IPR017452">
    <property type="entry name" value="GPCR_Rhodpsn_7TM"/>
</dbReference>
<feature type="transmembrane region" description="Helical" evidence="9">
    <location>
        <begin position="157"/>
        <end position="182"/>
    </location>
</feature>
<reference evidence="11" key="1">
    <citation type="submission" date="2022-11" db="UniProtKB">
        <authorList>
            <consortium name="EnsemblMetazoa"/>
        </authorList>
    </citation>
    <scope>IDENTIFICATION</scope>
</reference>
<dbReference type="InterPro" id="IPR000276">
    <property type="entry name" value="GPCR_Rhodpsn"/>
</dbReference>
<evidence type="ECO:0000256" key="9">
    <source>
        <dbReference type="SAM" id="Phobius"/>
    </source>
</evidence>
<evidence type="ECO:0000256" key="5">
    <source>
        <dbReference type="ARBA" id="ARBA00023136"/>
    </source>
</evidence>
<dbReference type="PROSITE" id="PS50262">
    <property type="entry name" value="G_PROTEIN_RECEP_F1_2"/>
    <property type="match status" value="1"/>
</dbReference>
<keyword evidence="2 8" id="KW-0812">Transmembrane</keyword>
<dbReference type="OMA" id="FICHAPF"/>
<dbReference type="OrthoDB" id="5987936at2759"/>
<feature type="transmembrane region" description="Helical" evidence="9">
    <location>
        <begin position="114"/>
        <end position="136"/>
    </location>
</feature>
<keyword evidence="12" id="KW-1185">Reference proteome</keyword>
<dbReference type="GO" id="GO:0004930">
    <property type="term" value="F:G protein-coupled receptor activity"/>
    <property type="evidence" value="ECO:0007669"/>
    <property type="project" value="UniProtKB-KW"/>
</dbReference>
<keyword evidence="3 9" id="KW-1133">Transmembrane helix</keyword>
<feature type="transmembrane region" description="Helical" evidence="9">
    <location>
        <begin position="271"/>
        <end position="295"/>
    </location>
</feature>
<evidence type="ECO:0000256" key="6">
    <source>
        <dbReference type="ARBA" id="ARBA00023170"/>
    </source>
</evidence>
<dbReference type="PROSITE" id="PS00237">
    <property type="entry name" value="G_PROTEIN_RECEP_F1_1"/>
    <property type="match status" value="1"/>
</dbReference>
<sequence length="410" mass="44975">MGATIQTTTPCDARVNLSDADDQTISQWMYSDIRIQISIISRSIILMVGVVGNGAFFIVSARTRSMHTLVNLYLVHLAVADMLVLLQHAAVPIVEYSVLQIQSDGHLFGASGCMASMFFSYLGYFTSITLVCLMSTERYLAVCHPLKHHSINTKGRASKLIACAWALGVLLSACAIPTSAIFTKTCIEWPDEEKFTTYPTYAGRCVPTVGWASYVFDVIQAVPFFSALVCNAVFFTKIIRNLRGRHEIDQGRGSLHGRRVAHITYQVTKMLVVNGVVFFICHAPFQFLSLCTLVSTLTNLPLFTDPVAQTIITTAFRLLVYANSAVNPLVYNATNSRYRRAFVQVFACSSRARRQAAQSTVAGLALATNTANGRSVQHRLDVIGRQTSNGSILNGALASRDSQHSLITKL</sequence>
<evidence type="ECO:0000259" key="10">
    <source>
        <dbReference type="PROSITE" id="PS50262"/>
    </source>
</evidence>
<dbReference type="RefSeq" id="XP_038062283.1">
    <property type="nucleotide sequence ID" value="XM_038206355.1"/>
</dbReference>